<evidence type="ECO:0000256" key="1">
    <source>
        <dbReference type="SAM" id="MobiDB-lite"/>
    </source>
</evidence>
<proteinExistence type="predicted"/>
<feature type="signal peptide" evidence="2">
    <location>
        <begin position="1"/>
        <end position="20"/>
    </location>
</feature>
<evidence type="ECO:0000256" key="2">
    <source>
        <dbReference type="SAM" id="SignalP"/>
    </source>
</evidence>
<feature type="region of interest" description="Disordered" evidence="1">
    <location>
        <begin position="27"/>
        <end position="53"/>
    </location>
</feature>
<name>A0A7C2ICV5_9THEO</name>
<accession>A0A7C2ICV5</accession>
<evidence type="ECO:0000313" key="3">
    <source>
        <dbReference type="EMBL" id="HEL65473.1"/>
    </source>
</evidence>
<feature type="chain" id="PRO_5038360936" description="Lipoprotein" evidence="2">
    <location>
        <begin position="21"/>
        <end position="206"/>
    </location>
</feature>
<organism evidence="3">
    <name type="scientific">Ammonifex degensii</name>
    <dbReference type="NCBI Taxonomy" id="42838"/>
    <lineage>
        <taxon>Bacteria</taxon>
        <taxon>Bacillati</taxon>
        <taxon>Bacillota</taxon>
        <taxon>Clostridia</taxon>
        <taxon>Thermoanaerobacterales</taxon>
        <taxon>Thermoanaerobacteraceae</taxon>
        <taxon>Ammonifex</taxon>
    </lineage>
</organism>
<gene>
    <name evidence="3" type="ORF">ENQ34_02160</name>
</gene>
<evidence type="ECO:0008006" key="4">
    <source>
        <dbReference type="Google" id="ProtNLM"/>
    </source>
</evidence>
<dbReference type="PROSITE" id="PS51257">
    <property type="entry name" value="PROKAR_LIPOPROTEIN"/>
    <property type="match status" value="1"/>
</dbReference>
<dbReference type="EMBL" id="DSMU01000138">
    <property type="protein sequence ID" value="HEL65473.1"/>
    <property type="molecule type" value="Genomic_DNA"/>
</dbReference>
<feature type="compositionally biased region" description="Low complexity" evidence="1">
    <location>
        <begin position="27"/>
        <end position="38"/>
    </location>
</feature>
<dbReference type="AlphaFoldDB" id="A0A7C2ICV5"/>
<comment type="caution">
    <text evidence="3">The sequence shown here is derived from an EMBL/GenBank/DDBJ whole genome shotgun (WGS) entry which is preliminary data.</text>
</comment>
<protein>
    <recommendedName>
        <fullName evidence="4">Lipoprotein</fullName>
    </recommendedName>
</protein>
<keyword evidence="2" id="KW-0732">Signal</keyword>
<reference evidence="3" key="1">
    <citation type="journal article" date="2020" name="mSystems">
        <title>Genome- and Community-Level Interaction Insights into Carbon Utilization and Element Cycling Functions of Hydrothermarchaeota in Hydrothermal Sediment.</title>
        <authorList>
            <person name="Zhou Z."/>
            <person name="Liu Y."/>
            <person name="Xu W."/>
            <person name="Pan J."/>
            <person name="Luo Z.H."/>
            <person name="Li M."/>
        </authorList>
    </citation>
    <scope>NUCLEOTIDE SEQUENCE [LARGE SCALE GENOMIC DNA]</scope>
    <source>
        <strain evidence="3">SpSt-300</strain>
    </source>
</reference>
<sequence length="206" mass="22549">MHKWFSLLATLIILALVTVAGCGGPQAGPAPGKSQPAPETSKPAGGAWPAWSGPKSLGPAKPLPELWCVEFTYCYKPGYGKVLEINSEGDWSDETPRKETGPKGKLSAEEFAALKEALSQINWEPLPKSSTKDYVAYHLEEKQQLGPIGFVGYKVKYWAGQTHAVPPYEGREIYYDLKAPCAPEMIKLTDTLKQLLDKYIPPTGNE</sequence>